<dbReference type="InterPro" id="IPR014016">
    <property type="entry name" value="UvrD-like_ATP-bd"/>
</dbReference>
<comment type="function">
    <text evidence="8">Has both ATPase and helicase activities. Unwinds DNA duplexes with 3' to 5' polarity with respect to the bound strand and initiates unwinding most effectively when a single-stranded region is present. Involved in the post-incision events of nucleotide excision repair and methyl-directed mismatch repair.</text>
</comment>
<keyword evidence="18" id="KW-1185">Reference proteome</keyword>
<dbReference type="InterPro" id="IPR000212">
    <property type="entry name" value="DNA_helicase_UvrD/REP"/>
</dbReference>
<dbReference type="InterPro" id="IPR013986">
    <property type="entry name" value="DExx_box_DNA_helicase_dom_sf"/>
</dbReference>
<dbReference type="PROSITE" id="PS51217">
    <property type="entry name" value="UVRD_HELICASE_CTER"/>
    <property type="match status" value="1"/>
</dbReference>
<evidence type="ECO:0000256" key="9">
    <source>
        <dbReference type="ARBA" id="ARBA00034617"/>
    </source>
</evidence>
<comment type="catalytic activity">
    <reaction evidence="12">
        <text>ATP + H2O = ADP + phosphate + H(+)</text>
        <dbReference type="Rhea" id="RHEA:13065"/>
        <dbReference type="ChEBI" id="CHEBI:15377"/>
        <dbReference type="ChEBI" id="CHEBI:15378"/>
        <dbReference type="ChEBI" id="CHEBI:30616"/>
        <dbReference type="ChEBI" id="CHEBI:43474"/>
        <dbReference type="ChEBI" id="CHEBI:456216"/>
        <dbReference type="EC" id="5.6.2.4"/>
    </reaction>
</comment>
<dbReference type="GO" id="GO:0005829">
    <property type="term" value="C:cytosol"/>
    <property type="evidence" value="ECO:0007669"/>
    <property type="project" value="TreeGrafter"/>
</dbReference>
<evidence type="ECO:0000259" key="15">
    <source>
        <dbReference type="PROSITE" id="PS51198"/>
    </source>
</evidence>
<dbReference type="Proteomes" id="UP000529946">
    <property type="component" value="Unassembled WGS sequence"/>
</dbReference>
<evidence type="ECO:0000256" key="4">
    <source>
        <dbReference type="ARBA" id="ARBA00022806"/>
    </source>
</evidence>
<dbReference type="Pfam" id="PF00580">
    <property type="entry name" value="UvrD-helicase"/>
    <property type="match status" value="1"/>
</dbReference>
<comment type="catalytic activity">
    <reaction evidence="9">
        <text>Couples ATP hydrolysis with the unwinding of duplex DNA by translocating in the 3'-5' direction.</text>
        <dbReference type="EC" id="5.6.2.4"/>
    </reaction>
</comment>
<keyword evidence="7" id="KW-0413">Isomerase</keyword>
<dbReference type="InterPro" id="IPR014017">
    <property type="entry name" value="DNA_helicase_UvrD-like_C"/>
</dbReference>
<keyword evidence="6" id="KW-0238">DNA-binding</keyword>
<dbReference type="PANTHER" id="PTHR11070">
    <property type="entry name" value="UVRD / RECB / PCRA DNA HELICASE FAMILY MEMBER"/>
    <property type="match status" value="1"/>
</dbReference>
<feature type="domain" description="UvrD-like helicase C-terminal" evidence="16">
    <location>
        <begin position="311"/>
        <end position="577"/>
    </location>
</feature>
<dbReference type="GO" id="GO:0000725">
    <property type="term" value="P:recombinational repair"/>
    <property type="evidence" value="ECO:0007669"/>
    <property type="project" value="TreeGrafter"/>
</dbReference>
<evidence type="ECO:0000256" key="6">
    <source>
        <dbReference type="ARBA" id="ARBA00023125"/>
    </source>
</evidence>
<dbReference type="GO" id="GO:0005524">
    <property type="term" value="F:ATP binding"/>
    <property type="evidence" value="ECO:0007669"/>
    <property type="project" value="UniProtKB-UniRule"/>
</dbReference>
<dbReference type="GO" id="GO:0003677">
    <property type="term" value="F:DNA binding"/>
    <property type="evidence" value="ECO:0007669"/>
    <property type="project" value="UniProtKB-KW"/>
</dbReference>
<evidence type="ECO:0000256" key="13">
    <source>
        <dbReference type="PROSITE-ProRule" id="PRU00560"/>
    </source>
</evidence>
<evidence type="ECO:0000256" key="5">
    <source>
        <dbReference type="ARBA" id="ARBA00022840"/>
    </source>
</evidence>
<dbReference type="GO" id="GO:0033202">
    <property type="term" value="C:DNA helicase complex"/>
    <property type="evidence" value="ECO:0007669"/>
    <property type="project" value="TreeGrafter"/>
</dbReference>
<evidence type="ECO:0000256" key="8">
    <source>
        <dbReference type="ARBA" id="ARBA00025289"/>
    </source>
</evidence>
<dbReference type="Gene3D" id="3.40.50.300">
    <property type="entry name" value="P-loop containing nucleotide triphosphate hydrolases"/>
    <property type="match status" value="2"/>
</dbReference>
<reference evidence="17 18" key="1">
    <citation type="submission" date="2020-08" db="EMBL/GenBank/DDBJ databases">
        <title>Genomic Encyclopedia of Type Strains, Phase IV (KMG-IV): sequencing the most valuable type-strain genomes for metagenomic binning, comparative biology and taxonomic classification.</title>
        <authorList>
            <person name="Goeker M."/>
        </authorList>
    </citation>
    <scope>NUCLEOTIDE SEQUENCE [LARGE SCALE GENOMIC DNA]</scope>
    <source>
        <strain evidence="17 18">DSM 23960</strain>
    </source>
</reference>
<dbReference type="PROSITE" id="PS51198">
    <property type="entry name" value="UVRD_HELICASE_ATP_BIND"/>
    <property type="match status" value="1"/>
</dbReference>
<evidence type="ECO:0000313" key="18">
    <source>
        <dbReference type="Proteomes" id="UP000529946"/>
    </source>
</evidence>
<proteinExistence type="inferred from homology"/>
<evidence type="ECO:0000256" key="10">
    <source>
        <dbReference type="ARBA" id="ARBA00034808"/>
    </source>
</evidence>
<gene>
    <name evidence="17" type="ORF">GGR12_002301</name>
</gene>
<dbReference type="EC" id="5.6.2.4" evidence="10"/>
<evidence type="ECO:0000256" key="3">
    <source>
        <dbReference type="ARBA" id="ARBA00022801"/>
    </source>
</evidence>
<evidence type="ECO:0000256" key="14">
    <source>
        <dbReference type="SAM" id="MobiDB-lite"/>
    </source>
</evidence>
<dbReference type="InterPro" id="IPR027417">
    <property type="entry name" value="P-loop_NTPase"/>
</dbReference>
<dbReference type="Pfam" id="PF13361">
    <property type="entry name" value="UvrD_C"/>
    <property type="match status" value="1"/>
</dbReference>
<evidence type="ECO:0000256" key="12">
    <source>
        <dbReference type="ARBA" id="ARBA00048988"/>
    </source>
</evidence>
<feature type="domain" description="UvrD-like helicase ATP-binding" evidence="15">
    <location>
        <begin position="31"/>
        <end position="310"/>
    </location>
</feature>
<evidence type="ECO:0000256" key="1">
    <source>
        <dbReference type="ARBA" id="ARBA00009922"/>
    </source>
</evidence>
<dbReference type="AlphaFoldDB" id="A0A7W6NQS1"/>
<feature type="binding site" evidence="13">
    <location>
        <begin position="52"/>
        <end position="59"/>
    </location>
    <ligand>
        <name>ATP</name>
        <dbReference type="ChEBI" id="CHEBI:30616"/>
    </ligand>
</feature>
<dbReference type="GO" id="GO:0016787">
    <property type="term" value="F:hydrolase activity"/>
    <property type="evidence" value="ECO:0007669"/>
    <property type="project" value="UniProtKB-UniRule"/>
</dbReference>
<keyword evidence="2 13" id="KW-0547">Nucleotide-binding</keyword>
<evidence type="ECO:0000256" key="7">
    <source>
        <dbReference type="ARBA" id="ARBA00023235"/>
    </source>
</evidence>
<evidence type="ECO:0000259" key="16">
    <source>
        <dbReference type="PROSITE" id="PS51217"/>
    </source>
</evidence>
<dbReference type="FunFam" id="1.10.486.10:FF:000003">
    <property type="entry name" value="ATP-dependent DNA helicase"/>
    <property type="match status" value="1"/>
</dbReference>
<comment type="caution">
    <text evidence="17">The sequence shown here is derived from an EMBL/GenBank/DDBJ whole genome shotgun (WGS) entry which is preliminary data.</text>
</comment>
<evidence type="ECO:0000256" key="11">
    <source>
        <dbReference type="ARBA" id="ARBA00034923"/>
    </source>
</evidence>
<dbReference type="Gene3D" id="1.10.486.10">
    <property type="entry name" value="PCRA, domain 4"/>
    <property type="match status" value="1"/>
</dbReference>
<dbReference type="FunFam" id="3.40.50.300:FF:001890">
    <property type="entry name" value="DNA helicase"/>
    <property type="match status" value="1"/>
</dbReference>
<organism evidence="17 18">
    <name type="scientific">Brevundimonas lenta</name>
    <dbReference type="NCBI Taxonomy" id="424796"/>
    <lineage>
        <taxon>Bacteria</taxon>
        <taxon>Pseudomonadati</taxon>
        <taxon>Pseudomonadota</taxon>
        <taxon>Alphaproteobacteria</taxon>
        <taxon>Caulobacterales</taxon>
        <taxon>Caulobacteraceae</taxon>
        <taxon>Brevundimonas</taxon>
    </lineage>
</organism>
<dbReference type="Gene3D" id="1.10.10.160">
    <property type="match status" value="1"/>
</dbReference>
<feature type="region of interest" description="Disordered" evidence="14">
    <location>
        <begin position="1"/>
        <end position="20"/>
    </location>
</feature>
<dbReference type="EMBL" id="JACIDM010000002">
    <property type="protein sequence ID" value="MBB4083435.1"/>
    <property type="molecule type" value="Genomic_DNA"/>
</dbReference>
<evidence type="ECO:0000256" key="2">
    <source>
        <dbReference type="ARBA" id="ARBA00022741"/>
    </source>
</evidence>
<sequence>MTDSAPPRISDLARSHGPGGVAPAAVRDYLSGLNPEQRDAVETTEGPVLVLAGAGTGKTRVLTTRLAHILATGRAKPWELLAVTFTNKAAREMRERITHLIGPSAEGLRWLGTFHSVAAQILRRHAELVGLKSTFTILDTDDQERVCKQLLEAANLDTKRWTPRSLSGLIDHWKNRGWTPDKLPPSEDFANGKGHGLYAAYQARLASLNACDFGDLLLHNLTILSKHADIAEEYRRRFRYILVDEYQDTNVAQYLWLRLLTSSTGNVCCVGDDDQSIYGWRGAEVDNILRFERDFPGAKVIRLERNYRSTHHILGAASGLIAANKGRLGKTLWTEETSGDKVRVRGVWDGEAEARLIADEIETARKQGVAYKDMAVLVRASFQMRAFEERFVMLAVPYTVIGGPRFFERAEIRDAHAYLRLILSEDDDLAFERIVNVPKRGIGDTSVQKVLQIARENGVSAMTAVRALLGSDELQARTRTALSNFVRDIDRWREFANTSTQWELTETVLEESGYTDMQKADRATGQTRLDNLKELTQSMQAFDGLTAYLEHVSLVMDLDRGESADSVQIMTLHGAKGLEFPLVFLPGWEEGVFPSQRSIDEKGEKGLEEERRLAYVGVTRAKADARISFAANRLVYGRWTSQLPSRFVDELPIDHVEAQSDTGYYGASGGMKEAKSRWDEMPTFGSGYSSPGWKRAQSFTAAKAPAARPARHTLIEGDGRLVATADPKAGSGWTRGDRVFHQKFGYGKVRVIEGNKLVVDFEKAGEKKVIDTFVEKA</sequence>
<name>A0A7W6NQS1_9CAUL</name>
<keyword evidence="5 13" id="KW-0067">ATP-binding</keyword>
<comment type="similarity">
    <text evidence="1">Belongs to the helicase family. UvrD subfamily.</text>
</comment>
<evidence type="ECO:0000313" key="17">
    <source>
        <dbReference type="EMBL" id="MBB4083435.1"/>
    </source>
</evidence>
<dbReference type="PANTHER" id="PTHR11070:SF2">
    <property type="entry name" value="ATP-DEPENDENT DNA HELICASE SRS2"/>
    <property type="match status" value="1"/>
</dbReference>
<accession>A0A7W6NQS1</accession>
<keyword evidence="4 13" id="KW-0347">Helicase</keyword>
<dbReference type="GO" id="GO:0043138">
    <property type="term" value="F:3'-5' DNA helicase activity"/>
    <property type="evidence" value="ECO:0007669"/>
    <property type="project" value="UniProtKB-EC"/>
</dbReference>
<protein>
    <recommendedName>
        <fullName evidence="10">DNA 3'-5' helicase</fullName>
        <ecNumber evidence="10">5.6.2.4</ecNumber>
    </recommendedName>
    <alternativeName>
        <fullName evidence="11">DNA 3'-5' helicase II</fullName>
    </alternativeName>
</protein>
<dbReference type="RefSeq" id="WP_183204528.1">
    <property type="nucleotide sequence ID" value="NZ_BAAAER010000009.1"/>
</dbReference>
<dbReference type="CDD" id="cd17932">
    <property type="entry name" value="DEXQc_UvrD"/>
    <property type="match status" value="1"/>
</dbReference>
<keyword evidence="3 13" id="KW-0378">Hydrolase</keyword>
<dbReference type="SUPFAM" id="SSF52540">
    <property type="entry name" value="P-loop containing nucleoside triphosphate hydrolases"/>
    <property type="match status" value="1"/>
</dbReference>